<feature type="signal peptide" evidence="2">
    <location>
        <begin position="1"/>
        <end position="26"/>
    </location>
</feature>
<sequence>MKPNMMKKVIAIVVLQMAILYYLVSAGACCSGGHGQNPADLAVRVTTPNQDNLARDRDTQNLAVLQTQHVCKLECLNQLKPWIDVREEADALNRADAILAGEPAPIVVHEKRERPRLTEVLKNLAGASDPRRETDALSRTVRVSNV</sequence>
<dbReference type="VEuPathDB" id="FungiDB:SeMB42_g07344"/>
<accession>A0A507CX90</accession>
<keyword evidence="2" id="KW-0732">Signal</keyword>
<evidence type="ECO:0000313" key="4">
    <source>
        <dbReference type="Proteomes" id="UP000320475"/>
    </source>
</evidence>
<gene>
    <name evidence="3" type="ORF">SeLEV6574_g04860</name>
</gene>
<dbReference type="Proteomes" id="UP000320475">
    <property type="component" value="Unassembled WGS sequence"/>
</dbReference>
<name>A0A507CX90_9FUNG</name>
<evidence type="ECO:0000256" key="2">
    <source>
        <dbReference type="SAM" id="SignalP"/>
    </source>
</evidence>
<reference evidence="3 4" key="1">
    <citation type="journal article" date="2019" name="Sci. Rep.">
        <title>Comparative genomics of chytrid fungi reveal insights into the obligate biotrophic and pathogenic lifestyle of Synchytrium endobioticum.</title>
        <authorList>
            <person name="van de Vossenberg B.T.L.H."/>
            <person name="Warris S."/>
            <person name="Nguyen H.D.T."/>
            <person name="van Gent-Pelzer M.P.E."/>
            <person name="Joly D.L."/>
            <person name="van de Geest H.C."/>
            <person name="Bonants P.J.M."/>
            <person name="Smith D.S."/>
            <person name="Levesque C.A."/>
            <person name="van der Lee T.A.J."/>
        </authorList>
    </citation>
    <scope>NUCLEOTIDE SEQUENCE [LARGE SCALE GENOMIC DNA]</scope>
    <source>
        <strain evidence="3 4">LEV6574</strain>
    </source>
</reference>
<proteinExistence type="predicted"/>
<evidence type="ECO:0000256" key="1">
    <source>
        <dbReference type="SAM" id="MobiDB-lite"/>
    </source>
</evidence>
<protein>
    <submittedName>
        <fullName evidence="3">Uncharacterized protein</fullName>
    </submittedName>
</protein>
<dbReference type="PROSITE" id="PS51257">
    <property type="entry name" value="PROKAR_LIPOPROTEIN"/>
    <property type="match status" value="1"/>
</dbReference>
<dbReference type="AlphaFoldDB" id="A0A507CX90"/>
<evidence type="ECO:0000313" key="3">
    <source>
        <dbReference type="EMBL" id="TPX43776.1"/>
    </source>
</evidence>
<comment type="caution">
    <text evidence="3">The sequence shown here is derived from an EMBL/GenBank/DDBJ whole genome shotgun (WGS) entry which is preliminary data.</text>
</comment>
<organism evidence="3 4">
    <name type="scientific">Synchytrium endobioticum</name>
    <dbReference type="NCBI Taxonomy" id="286115"/>
    <lineage>
        <taxon>Eukaryota</taxon>
        <taxon>Fungi</taxon>
        <taxon>Fungi incertae sedis</taxon>
        <taxon>Chytridiomycota</taxon>
        <taxon>Chytridiomycota incertae sedis</taxon>
        <taxon>Chytridiomycetes</taxon>
        <taxon>Synchytriales</taxon>
        <taxon>Synchytriaceae</taxon>
        <taxon>Synchytrium</taxon>
    </lineage>
</organism>
<feature type="region of interest" description="Disordered" evidence="1">
    <location>
        <begin position="127"/>
        <end position="146"/>
    </location>
</feature>
<feature type="chain" id="PRO_5021437994" evidence="2">
    <location>
        <begin position="27"/>
        <end position="146"/>
    </location>
</feature>
<dbReference type="EMBL" id="QEAM01000209">
    <property type="protein sequence ID" value="TPX43776.1"/>
    <property type="molecule type" value="Genomic_DNA"/>
</dbReference>